<accession>A0A5Q4YXR6</accession>
<evidence type="ECO:0000313" key="2">
    <source>
        <dbReference type="Proteomes" id="UP000325811"/>
    </source>
</evidence>
<keyword evidence="2" id="KW-1185">Reference proteome</keyword>
<organism evidence="1 2">
    <name type="scientific">Paraburkholderia dioscoreae</name>
    <dbReference type="NCBI Taxonomy" id="2604047"/>
    <lineage>
        <taxon>Bacteria</taxon>
        <taxon>Pseudomonadati</taxon>
        <taxon>Pseudomonadota</taxon>
        <taxon>Betaproteobacteria</taxon>
        <taxon>Burkholderiales</taxon>
        <taxon>Burkholderiaceae</taxon>
        <taxon>Paraburkholderia</taxon>
    </lineage>
</organism>
<evidence type="ECO:0000313" key="1">
    <source>
        <dbReference type="EMBL" id="VVD32842.1"/>
    </source>
</evidence>
<dbReference type="EMBL" id="LR699554">
    <property type="protein sequence ID" value="VVD32842.1"/>
    <property type="molecule type" value="Genomic_DNA"/>
</dbReference>
<name>A0A5Q4YXR6_9BURK</name>
<proteinExistence type="predicted"/>
<gene>
    <name evidence="1" type="ORF">PDMSB3_1558</name>
</gene>
<dbReference type="Proteomes" id="UP000325811">
    <property type="component" value="Chromosome II"/>
</dbReference>
<sequence>MPLDEHVHSFLAISKAFLTHAGDSLSIDDCREADEPLVMAHVHGEVVDECRDSRR</sequence>
<dbReference type="RefSeq" id="WP_007177157.1">
    <property type="nucleotide sequence ID" value="NZ_LR699554.1"/>
</dbReference>
<dbReference type="AlphaFoldDB" id="A0A5Q4YXR6"/>
<dbReference type="KEGG" id="pdio:PDMSB3_1558.1"/>
<protein>
    <submittedName>
        <fullName evidence="1">Uncharacterized protein</fullName>
    </submittedName>
</protein>
<reference evidence="1 2" key="1">
    <citation type="submission" date="2019-08" db="EMBL/GenBank/DDBJ databases">
        <authorList>
            <person name="Herpell B J."/>
        </authorList>
    </citation>
    <scope>NUCLEOTIDE SEQUENCE [LARGE SCALE GENOMIC DNA]</scope>
    <source>
        <strain evidence="2">Msb3</strain>
    </source>
</reference>